<protein>
    <submittedName>
        <fullName evidence="1">Uncharacterized protein</fullName>
    </submittedName>
</protein>
<dbReference type="HOGENOM" id="CLU_2795656_0_0_1"/>
<keyword evidence="2" id="KW-1185">Reference proteome</keyword>
<sequence length="68" mass="7876">MEFSGRIPAASKRATVPSSTIRSAQWYRNSTICIVHQAQSETLDLVFKWREAGRCKPKFFNKHYSRCP</sequence>
<proteinExistence type="predicted"/>
<evidence type="ECO:0000313" key="2">
    <source>
        <dbReference type="Proteomes" id="UP000054485"/>
    </source>
</evidence>
<dbReference type="InParanoid" id="A0A0D0B480"/>
<dbReference type="EMBL" id="KN835135">
    <property type="protein sequence ID" value="KIK48881.1"/>
    <property type="molecule type" value="Genomic_DNA"/>
</dbReference>
<accession>A0A0D0B480</accession>
<gene>
    <name evidence="1" type="ORF">CY34DRAFT_797674</name>
</gene>
<dbReference type="OrthoDB" id="2685892at2759"/>
<reference evidence="2" key="2">
    <citation type="submission" date="2015-01" db="EMBL/GenBank/DDBJ databases">
        <title>Evolutionary Origins and Diversification of the Mycorrhizal Mutualists.</title>
        <authorList>
            <consortium name="DOE Joint Genome Institute"/>
            <consortium name="Mycorrhizal Genomics Consortium"/>
            <person name="Kohler A."/>
            <person name="Kuo A."/>
            <person name="Nagy L.G."/>
            <person name="Floudas D."/>
            <person name="Copeland A."/>
            <person name="Barry K.W."/>
            <person name="Cichocki N."/>
            <person name="Veneault-Fourrey C."/>
            <person name="LaButti K."/>
            <person name="Lindquist E.A."/>
            <person name="Lipzen A."/>
            <person name="Lundell T."/>
            <person name="Morin E."/>
            <person name="Murat C."/>
            <person name="Riley R."/>
            <person name="Ohm R."/>
            <person name="Sun H."/>
            <person name="Tunlid A."/>
            <person name="Henrissat B."/>
            <person name="Grigoriev I.V."/>
            <person name="Hibbett D.S."/>
            <person name="Martin F."/>
        </authorList>
    </citation>
    <scope>NUCLEOTIDE SEQUENCE [LARGE SCALE GENOMIC DNA]</scope>
    <source>
        <strain evidence="2">UH-Slu-Lm8-n1</strain>
    </source>
</reference>
<organism evidence="1 2">
    <name type="scientific">Suillus luteus UH-Slu-Lm8-n1</name>
    <dbReference type="NCBI Taxonomy" id="930992"/>
    <lineage>
        <taxon>Eukaryota</taxon>
        <taxon>Fungi</taxon>
        <taxon>Dikarya</taxon>
        <taxon>Basidiomycota</taxon>
        <taxon>Agaricomycotina</taxon>
        <taxon>Agaricomycetes</taxon>
        <taxon>Agaricomycetidae</taxon>
        <taxon>Boletales</taxon>
        <taxon>Suillineae</taxon>
        <taxon>Suillaceae</taxon>
        <taxon>Suillus</taxon>
    </lineage>
</organism>
<dbReference type="AlphaFoldDB" id="A0A0D0B480"/>
<evidence type="ECO:0000313" key="1">
    <source>
        <dbReference type="EMBL" id="KIK48881.1"/>
    </source>
</evidence>
<dbReference type="Proteomes" id="UP000054485">
    <property type="component" value="Unassembled WGS sequence"/>
</dbReference>
<reference evidence="1 2" key="1">
    <citation type="submission" date="2014-04" db="EMBL/GenBank/DDBJ databases">
        <authorList>
            <consortium name="DOE Joint Genome Institute"/>
            <person name="Kuo A."/>
            <person name="Ruytinx J."/>
            <person name="Rineau F."/>
            <person name="Colpaert J."/>
            <person name="Kohler A."/>
            <person name="Nagy L.G."/>
            <person name="Floudas D."/>
            <person name="Copeland A."/>
            <person name="Barry K.W."/>
            <person name="Cichocki N."/>
            <person name="Veneault-Fourrey C."/>
            <person name="LaButti K."/>
            <person name="Lindquist E.A."/>
            <person name="Lipzen A."/>
            <person name="Lundell T."/>
            <person name="Morin E."/>
            <person name="Murat C."/>
            <person name="Sun H."/>
            <person name="Tunlid A."/>
            <person name="Henrissat B."/>
            <person name="Grigoriev I.V."/>
            <person name="Hibbett D.S."/>
            <person name="Martin F."/>
            <person name="Nordberg H.P."/>
            <person name="Cantor M.N."/>
            <person name="Hua S.X."/>
        </authorList>
    </citation>
    <scope>NUCLEOTIDE SEQUENCE [LARGE SCALE GENOMIC DNA]</scope>
    <source>
        <strain evidence="1 2">UH-Slu-Lm8-n1</strain>
    </source>
</reference>
<name>A0A0D0B480_9AGAM</name>